<comment type="caution">
    <text evidence="4">The sequence shown here is derived from an EMBL/GenBank/DDBJ whole genome shotgun (WGS) entry which is preliminary data.</text>
</comment>
<dbReference type="Gene3D" id="1.10.4030.10">
    <property type="entry name" value="Porin chaperone SurA, peptide-binding domain"/>
    <property type="match status" value="1"/>
</dbReference>
<proteinExistence type="predicted"/>
<organism evidence="4 5">
    <name type="scientific">Eiseniibacteriota bacterium</name>
    <dbReference type="NCBI Taxonomy" id="2212470"/>
    <lineage>
        <taxon>Bacteria</taxon>
        <taxon>Candidatus Eiseniibacteriota</taxon>
    </lineage>
</organism>
<evidence type="ECO:0000256" key="1">
    <source>
        <dbReference type="PROSITE-ProRule" id="PRU00278"/>
    </source>
</evidence>
<keyword evidence="1" id="KW-0697">Rotamase</keyword>
<dbReference type="Pfam" id="PF00639">
    <property type="entry name" value="Rotamase"/>
    <property type="match status" value="2"/>
</dbReference>
<evidence type="ECO:0000313" key="4">
    <source>
        <dbReference type="EMBL" id="TMQ62717.1"/>
    </source>
</evidence>
<dbReference type="PROSITE" id="PS01096">
    <property type="entry name" value="PPIC_PPIASE_1"/>
    <property type="match status" value="1"/>
</dbReference>
<dbReference type="InterPro" id="IPR050245">
    <property type="entry name" value="PrsA_foldase"/>
</dbReference>
<dbReference type="PANTHER" id="PTHR47245:SF2">
    <property type="entry name" value="PEPTIDYL-PROLYL CIS-TRANS ISOMERASE HP_0175-RELATED"/>
    <property type="match status" value="1"/>
</dbReference>
<dbReference type="InterPro" id="IPR023058">
    <property type="entry name" value="PPIase_PpiC_CS"/>
</dbReference>
<feature type="domain" description="PpiC" evidence="3">
    <location>
        <begin position="264"/>
        <end position="363"/>
    </location>
</feature>
<name>A0A538TGH6_UNCEI</name>
<sequence length="518" mass="57411">MGGRPDRVEGGAAAAHVRRGCAAGAPRVARRRREQVGAPNARTASREDAGSGGSRAPRGGEVGPRDGRLDLHLHQHDHEGIFPMKRWILFGAILCALYSLDARVPAAQASERIAAIVNKQVILSSDVDDRTLEAASRMHVDPGDSVALAKLRTEVLNQMVEKEVLLAEATRQAITVSNADVAQAVDREIDNLKQRLGSEEDYRAALAHEKTTEADLRKRYEPDVRDQLLISRLVGKEVQSKTSVTDVEVRAYFAANRDSIGKKPEALTLAHILLPFEPDSFQLRRARLRADSLRNLIVKGRAFDEVARQFSDDPSARSGGDLGTFVRGAMVPEFEQVAFSLKPMEISPPIRTRYGYHVIQVLEHLAATDSSDERVHARHVMVQAKSTPADEERSRKKALAVRDSLLRGADFAAMARAYSGDSATRDSGGVLGQISVPALPANLREPLAGLRVGEVSVPFKRDAGYHIFKLLAREPESEYKFEEIKDDLRQVVMNKKMEDAYRRWYDRVRKNVNVELKN</sequence>
<dbReference type="InterPro" id="IPR027304">
    <property type="entry name" value="Trigger_fact/SurA_dom_sf"/>
</dbReference>
<protein>
    <recommendedName>
        <fullName evidence="3">PpiC domain-containing protein</fullName>
    </recommendedName>
</protein>
<evidence type="ECO:0000259" key="3">
    <source>
        <dbReference type="PROSITE" id="PS50198"/>
    </source>
</evidence>
<keyword evidence="1" id="KW-0413">Isomerase</keyword>
<gene>
    <name evidence="4" type="ORF">E6K79_11715</name>
</gene>
<dbReference type="AlphaFoldDB" id="A0A538TGH6"/>
<dbReference type="Proteomes" id="UP000317691">
    <property type="component" value="Unassembled WGS sequence"/>
</dbReference>
<feature type="compositionally biased region" description="Low complexity" evidence="2">
    <location>
        <begin position="10"/>
        <end position="27"/>
    </location>
</feature>
<feature type="region of interest" description="Disordered" evidence="2">
    <location>
        <begin position="1"/>
        <end position="68"/>
    </location>
</feature>
<evidence type="ECO:0000313" key="5">
    <source>
        <dbReference type="Proteomes" id="UP000317691"/>
    </source>
</evidence>
<dbReference type="InterPro" id="IPR046357">
    <property type="entry name" value="PPIase_dom_sf"/>
</dbReference>
<dbReference type="InterPro" id="IPR000297">
    <property type="entry name" value="PPIase_PpiC"/>
</dbReference>
<dbReference type="PANTHER" id="PTHR47245">
    <property type="entry name" value="PEPTIDYLPROLYL ISOMERASE"/>
    <property type="match status" value="1"/>
</dbReference>
<accession>A0A538TGH6</accession>
<dbReference type="SUPFAM" id="SSF54534">
    <property type="entry name" value="FKBP-like"/>
    <property type="match status" value="2"/>
</dbReference>
<reference evidence="4 5" key="1">
    <citation type="journal article" date="2019" name="Nat. Microbiol.">
        <title>Mediterranean grassland soil C-N compound turnover is dependent on rainfall and depth, and is mediated by genomically divergent microorganisms.</title>
        <authorList>
            <person name="Diamond S."/>
            <person name="Andeer P.F."/>
            <person name="Li Z."/>
            <person name="Crits-Christoph A."/>
            <person name="Burstein D."/>
            <person name="Anantharaman K."/>
            <person name="Lane K.R."/>
            <person name="Thomas B.C."/>
            <person name="Pan C."/>
            <person name="Northen T.R."/>
            <person name="Banfield J.F."/>
        </authorList>
    </citation>
    <scope>NUCLEOTIDE SEQUENCE [LARGE SCALE GENOMIC DNA]</scope>
    <source>
        <strain evidence="4">WS_9</strain>
    </source>
</reference>
<evidence type="ECO:0000256" key="2">
    <source>
        <dbReference type="SAM" id="MobiDB-lite"/>
    </source>
</evidence>
<dbReference type="Gene3D" id="3.10.50.40">
    <property type="match status" value="2"/>
</dbReference>
<dbReference type="Pfam" id="PF13624">
    <property type="entry name" value="SurA_N_3"/>
    <property type="match status" value="1"/>
</dbReference>
<dbReference type="PROSITE" id="PS50198">
    <property type="entry name" value="PPIC_PPIASE_2"/>
    <property type="match status" value="2"/>
</dbReference>
<feature type="domain" description="PpiC" evidence="3">
    <location>
        <begin position="372"/>
        <end position="472"/>
    </location>
</feature>
<dbReference type="SUPFAM" id="SSF109998">
    <property type="entry name" value="Triger factor/SurA peptide-binding domain-like"/>
    <property type="match status" value="1"/>
</dbReference>
<dbReference type="EMBL" id="VBOZ01000036">
    <property type="protein sequence ID" value="TMQ62717.1"/>
    <property type="molecule type" value="Genomic_DNA"/>
</dbReference>
<dbReference type="GO" id="GO:0003755">
    <property type="term" value="F:peptidyl-prolyl cis-trans isomerase activity"/>
    <property type="evidence" value="ECO:0007669"/>
    <property type="project" value="UniProtKB-KW"/>
</dbReference>